<dbReference type="AlphaFoldDB" id="A0A1E3Q8S8"/>
<evidence type="ECO:0000256" key="3">
    <source>
        <dbReference type="ARBA" id="ARBA00022448"/>
    </source>
</evidence>
<feature type="region of interest" description="Disordered" evidence="6">
    <location>
        <begin position="1"/>
        <end position="74"/>
    </location>
</feature>
<dbReference type="Pfam" id="PF04129">
    <property type="entry name" value="Vps52_CC"/>
    <property type="match status" value="1"/>
</dbReference>
<evidence type="ECO:0000313" key="10">
    <source>
        <dbReference type="Proteomes" id="UP000094385"/>
    </source>
</evidence>
<dbReference type="OrthoDB" id="19482at2759"/>
<dbReference type="Proteomes" id="UP000094385">
    <property type="component" value="Unassembled WGS sequence"/>
</dbReference>
<feature type="domain" description="Vps52 C-terminal" evidence="8">
    <location>
        <begin position="373"/>
        <end position="722"/>
    </location>
</feature>
<feature type="compositionally biased region" description="Polar residues" evidence="6">
    <location>
        <begin position="34"/>
        <end position="44"/>
    </location>
</feature>
<keyword evidence="3" id="KW-0813">Transport</keyword>
<reference evidence="9 10" key="1">
    <citation type="journal article" date="2016" name="Proc. Natl. Acad. Sci. U.S.A.">
        <title>Comparative genomics of biotechnologically important yeasts.</title>
        <authorList>
            <person name="Riley R."/>
            <person name="Haridas S."/>
            <person name="Wolfe K.H."/>
            <person name="Lopes M.R."/>
            <person name="Hittinger C.T."/>
            <person name="Goeker M."/>
            <person name="Salamov A.A."/>
            <person name="Wisecaver J.H."/>
            <person name="Long T.M."/>
            <person name="Calvey C.H."/>
            <person name="Aerts A.L."/>
            <person name="Barry K.W."/>
            <person name="Choi C."/>
            <person name="Clum A."/>
            <person name="Coughlan A.Y."/>
            <person name="Deshpande S."/>
            <person name="Douglass A.P."/>
            <person name="Hanson S.J."/>
            <person name="Klenk H.-P."/>
            <person name="LaButti K.M."/>
            <person name="Lapidus A."/>
            <person name="Lindquist E.A."/>
            <person name="Lipzen A.M."/>
            <person name="Meier-Kolthoff J.P."/>
            <person name="Ohm R.A."/>
            <person name="Otillar R.P."/>
            <person name="Pangilinan J.L."/>
            <person name="Peng Y."/>
            <person name="Rokas A."/>
            <person name="Rosa C.A."/>
            <person name="Scheuner C."/>
            <person name="Sibirny A.A."/>
            <person name="Slot J.C."/>
            <person name="Stielow J.B."/>
            <person name="Sun H."/>
            <person name="Kurtzman C.P."/>
            <person name="Blackwell M."/>
            <person name="Grigoriev I.V."/>
            <person name="Jeffries T.W."/>
        </authorList>
    </citation>
    <scope>NUCLEOTIDE SEQUENCE [LARGE SCALE GENOMIC DNA]</scope>
    <source>
        <strain evidence="9 10">NRRL Y-11557</strain>
    </source>
</reference>
<dbReference type="PANTHER" id="PTHR14190">
    <property type="entry name" value="SUPPRESSOR OF ACTIN MUTATIONS 2/VACUOLAR PROTEIN SORTING 52"/>
    <property type="match status" value="1"/>
</dbReference>
<comment type="subcellular location">
    <subcellularLocation>
        <location evidence="1">Golgi apparatus</location>
        <location evidence="1">trans-Golgi network</location>
    </subcellularLocation>
</comment>
<dbReference type="InterPro" id="IPR048361">
    <property type="entry name" value="Vps52_C"/>
</dbReference>
<evidence type="ECO:0000259" key="7">
    <source>
        <dbReference type="Pfam" id="PF04129"/>
    </source>
</evidence>
<keyword evidence="10" id="KW-1185">Reference proteome</keyword>
<dbReference type="GO" id="GO:0015031">
    <property type="term" value="P:protein transport"/>
    <property type="evidence" value="ECO:0007669"/>
    <property type="project" value="UniProtKB-KW"/>
</dbReference>
<feature type="compositionally biased region" description="Basic and acidic residues" evidence="6">
    <location>
        <begin position="60"/>
        <end position="74"/>
    </location>
</feature>
<dbReference type="EMBL" id="KV454292">
    <property type="protein sequence ID" value="ODQ74113.1"/>
    <property type="molecule type" value="Genomic_DNA"/>
</dbReference>
<evidence type="ECO:0000256" key="5">
    <source>
        <dbReference type="ARBA" id="ARBA00023034"/>
    </source>
</evidence>
<proteinExistence type="inferred from homology"/>
<dbReference type="GO" id="GO:0042147">
    <property type="term" value="P:retrograde transport, endosome to Golgi"/>
    <property type="evidence" value="ECO:0007669"/>
    <property type="project" value="TreeGrafter"/>
</dbReference>
<dbReference type="GO" id="GO:0006896">
    <property type="term" value="P:Golgi to vacuole transport"/>
    <property type="evidence" value="ECO:0007669"/>
    <property type="project" value="TreeGrafter"/>
</dbReference>
<accession>A0A1E3Q8S8</accession>
<keyword evidence="5" id="KW-0333">Golgi apparatus</keyword>
<dbReference type="PANTHER" id="PTHR14190:SF7">
    <property type="entry name" value="VACUOLAR PROTEIN SORTING-ASSOCIATED PROTEIN 52 HOMOLOG"/>
    <property type="match status" value="1"/>
</dbReference>
<dbReference type="InterPro" id="IPR048319">
    <property type="entry name" value="Vps52_CC"/>
</dbReference>
<comment type="similarity">
    <text evidence="2">Belongs to the VPS52 family.</text>
</comment>
<dbReference type="GO" id="GO:0032456">
    <property type="term" value="P:endocytic recycling"/>
    <property type="evidence" value="ECO:0007669"/>
    <property type="project" value="TreeGrafter"/>
</dbReference>
<dbReference type="Pfam" id="PF20655">
    <property type="entry name" value="Vps52_C"/>
    <property type="match status" value="1"/>
</dbReference>
<evidence type="ECO:0008006" key="11">
    <source>
        <dbReference type="Google" id="ProtNLM"/>
    </source>
</evidence>
<name>A0A1E3Q8S8_LIPST</name>
<evidence type="ECO:0000256" key="1">
    <source>
        <dbReference type="ARBA" id="ARBA00004601"/>
    </source>
</evidence>
<evidence type="ECO:0000256" key="6">
    <source>
        <dbReference type="SAM" id="MobiDB-lite"/>
    </source>
</evidence>
<gene>
    <name evidence="9" type="ORF">LIPSTDRAFT_2117</name>
</gene>
<dbReference type="GO" id="GO:0000938">
    <property type="term" value="C:GARP complex"/>
    <property type="evidence" value="ECO:0007669"/>
    <property type="project" value="TreeGrafter"/>
</dbReference>
<dbReference type="GO" id="GO:0019905">
    <property type="term" value="F:syntaxin binding"/>
    <property type="evidence" value="ECO:0007669"/>
    <property type="project" value="TreeGrafter"/>
</dbReference>
<feature type="domain" description="Vps52 coiled-coil" evidence="7">
    <location>
        <begin position="181"/>
        <end position="356"/>
    </location>
</feature>
<dbReference type="GO" id="GO:0005829">
    <property type="term" value="C:cytosol"/>
    <property type="evidence" value="ECO:0007669"/>
    <property type="project" value="GOC"/>
</dbReference>
<dbReference type="STRING" id="675824.A0A1E3Q8S8"/>
<sequence length="729" mass="82781">MQIWNQARRNHRVPSHEQNQHQHQQQAPSPTLPPKSNSQAILANSTSPPSPPKRPSPTENVRRRASDRTSTHLEQVDTKIAAESASAVAQSMAVLKKLLDSESSYINVEDFESRRPSSASSPSPELDLRISISLADDPEFREQIASAIGENADIFAYLASLEKHTHEEGEKEQKIVVEYKEEIERFKDLHVSIQKCDSVLASVEDYLSHFQDDLGLISSEIETLQNRSIFLNRRLENRKELDSRLSGLIEDLFIPPYVIHNIVEGEIGSQWISTIEILSTRLKRMELFKSEVQNINTSVALINEIEPVLQMLADKAVERIRDFFVEKIKSLRAANVNAQVILYSVFLKFRQLYAFLAYVNRQLADDIAHGYANTMRWYYHSNFSRYLKALEKLKIQSLDRSVLLGSTESGRILPSSRTPYANATRDPLILGRRINIVFSTDSSVMMESTAEQNNDVQWMEIGFRSFNLALMDNACAEYLFIVDFFNFKSPDLQSQLFQDIFQPTFELGEHYIQKLLEMTSFDAFGALLCIRIIQLLAFELQRRKVPVMEAYCNRLKMILWPRFQLIMDAHSDNLRKLSGRSAPHSDESKRLAGAASVTSSAISGLSSILSSSHISSVLPHPVTQKFANFLNGILELSPEDMEREPVSISIVRLRNEFEAFLTKISSKITAGGGGTPQQQRQQNSTLRERFLYNNYMLVYTIISDAEGKLADQERTHFKNLTDAYAGAAT</sequence>
<evidence type="ECO:0000256" key="2">
    <source>
        <dbReference type="ARBA" id="ARBA00008180"/>
    </source>
</evidence>
<protein>
    <recommendedName>
        <fullName evidence="11">Vacuolar protein sorting-associated protein 52</fullName>
    </recommendedName>
</protein>
<evidence type="ECO:0000313" key="9">
    <source>
        <dbReference type="EMBL" id="ODQ74113.1"/>
    </source>
</evidence>
<keyword evidence="4" id="KW-0653">Protein transport</keyword>
<dbReference type="InterPro" id="IPR007258">
    <property type="entry name" value="Vps52"/>
</dbReference>
<organism evidence="9 10">
    <name type="scientific">Lipomyces starkeyi NRRL Y-11557</name>
    <dbReference type="NCBI Taxonomy" id="675824"/>
    <lineage>
        <taxon>Eukaryota</taxon>
        <taxon>Fungi</taxon>
        <taxon>Dikarya</taxon>
        <taxon>Ascomycota</taxon>
        <taxon>Saccharomycotina</taxon>
        <taxon>Lipomycetes</taxon>
        <taxon>Lipomycetales</taxon>
        <taxon>Lipomycetaceae</taxon>
        <taxon>Lipomyces</taxon>
    </lineage>
</organism>
<evidence type="ECO:0000256" key="4">
    <source>
        <dbReference type="ARBA" id="ARBA00022927"/>
    </source>
</evidence>
<evidence type="ECO:0000259" key="8">
    <source>
        <dbReference type="Pfam" id="PF20655"/>
    </source>
</evidence>